<dbReference type="InterPro" id="IPR017932">
    <property type="entry name" value="GATase_2_dom"/>
</dbReference>
<dbReference type="GO" id="GO:0004066">
    <property type="term" value="F:asparagine synthase (glutamine-hydrolyzing) activity"/>
    <property type="evidence" value="ECO:0007669"/>
    <property type="project" value="UniProtKB-EC"/>
</dbReference>
<dbReference type="GO" id="GO:0005524">
    <property type="term" value="F:ATP binding"/>
    <property type="evidence" value="ECO:0007669"/>
    <property type="project" value="UniProtKB-KW"/>
</dbReference>
<comment type="similarity">
    <text evidence="2">Belongs to the asparagine synthetase family.</text>
</comment>
<evidence type="ECO:0000259" key="11">
    <source>
        <dbReference type="PROSITE" id="PS51278"/>
    </source>
</evidence>
<evidence type="ECO:0000256" key="9">
    <source>
        <dbReference type="PIRSR" id="PIRSR001589-2"/>
    </source>
</evidence>
<evidence type="ECO:0000256" key="10">
    <source>
        <dbReference type="PIRSR" id="PIRSR001589-3"/>
    </source>
</evidence>
<gene>
    <name evidence="12" type="ORF">SE37_04870</name>
</gene>
<feature type="binding site" evidence="9">
    <location>
        <position position="99"/>
    </location>
    <ligand>
        <name>L-glutamine</name>
        <dbReference type="ChEBI" id="CHEBI:58359"/>
    </ligand>
</feature>
<feature type="domain" description="Glutamine amidotransferase type-2" evidence="11">
    <location>
        <begin position="2"/>
        <end position="212"/>
    </location>
</feature>
<evidence type="ECO:0000256" key="1">
    <source>
        <dbReference type="ARBA" id="ARBA00005187"/>
    </source>
</evidence>
<dbReference type="NCBIfam" id="TIGR01536">
    <property type="entry name" value="asn_synth_AEB"/>
    <property type="match status" value="1"/>
</dbReference>
<keyword evidence="5 9" id="KW-0067">ATP-binding</keyword>
<feature type="site" description="Important for beta-aspartyl-AMP intermediate formation" evidence="10">
    <location>
        <position position="361"/>
    </location>
</feature>
<dbReference type="CDD" id="cd01991">
    <property type="entry name" value="Asn_synthase_B_C"/>
    <property type="match status" value="1"/>
</dbReference>
<dbReference type="Pfam" id="PF00733">
    <property type="entry name" value="Asn_synthase"/>
    <property type="match status" value="1"/>
</dbReference>
<dbReference type="Proteomes" id="UP000031433">
    <property type="component" value="Unassembled WGS sequence"/>
</dbReference>
<dbReference type="EC" id="6.3.5.4" evidence="3"/>
<keyword evidence="4 9" id="KW-0547">Nucleotide-binding</keyword>
<evidence type="ECO:0000313" key="13">
    <source>
        <dbReference type="Proteomes" id="UP000031433"/>
    </source>
</evidence>
<dbReference type="PANTHER" id="PTHR43284:SF1">
    <property type="entry name" value="ASPARAGINE SYNTHETASE"/>
    <property type="match status" value="1"/>
</dbReference>
<organism evidence="12 13">
    <name type="scientific">Geobacter soli</name>
    <dbReference type="NCBI Taxonomy" id="1510391"/>
    <lineage>
        <taxon>Bacteria</taxon>
        <taxon>Pseudomonadati</taxon>
        <taxon>Thermodesulfobacteriota</taxon>
        <taxon>Desulfuromonadia</taxon>
        <taxon>Geobacterales</taxon>
        <taxon>Geobacteraceae</taxon>
        <taxon>Geobacter</taxon>
    </lineage>
</organism>
<dbReference type="PANTHER" id="PTHR43284">
    <property type="entry name" value="ASPARAGINE SYNTHETASE (GLUTAMINE-HYDROLYZING)"/>
    <property type="match status" value="1"/>
</dbReference>
<dbReference type="InterPro" id="IPR029055">
    <property type="entry name" value="Ntn_hydrolases_N"/>
</dbReference>
<proteinExistence type="inferred from homology"/>
<dbReference type="PIRSF" id="PIRSF001589">
    <property type="entry name" value="Asn_synthetase_glu-h"/>
    <property type="match status" value="1"/>
</dbReference>
<comment type="caution">
    <text evidence="12">The sequence shown here is derived from an EMBL/GenBank/DDBJ whole genome shotgun (WGS) entry which is preliminary data.</text>
</comment>
<protein>
    <recommendedName>
        <fullName evidence="3">asparagine synthase (glutamine-hydrolyzing)</fullName>
        <ecNumber evidence="3">6.3.5.4</ecNumber>
    </recommendedName>
</protein>
<name>A0A0C1QN40_9BACT</name>
<dbReference type="InterPro" id="IPR033738">
    <property type="entry name" value="AsnB_N"/>
</dbReference>
<dbReference type="SUPFAM" id="SSF56235">
    <property type="entry name" value="N-terminal nucleophile aminohydrolases (Ntn hydrolases)"/>
    <property type="match status" value="1"/>
</dbReference>
<evidence type="ECO:0000256" key="2">
    <source>
        <dbReference type="ARBA" id="ARBA00005752"/>
    </source>
</evidence>
<comment type="pathway">
    <text evidence="1">Amino-acid biosynthesis; L-asparagine biosynthesis; L-asparagine from L-aspartate (L-Gln route): step 1/1.</text>
</comment>
<dbReference type="Pfam" id="PF13537">
    <property type="entry name" value="GATase_7"/>
    <property type="match status" value="1"/>
</dbReference>
<evidence type="ECO:0000256" key="5">
    <source>
        <dbReference type="ARBA" id="ARBA00022840"/>
    </source>
</evidence>
<accession>A0A0C1QN40</accession>
<dbReference type="GO" id="GO:0006529">
    <property type="term" value="P:asparagine biosynthetic process"/>
    <property type="evidence" value="ECO:0007669"/>
    <property type="project" value="UniProtKB-KW"/>
</dbReference>
<dbReference type="AlphaFoldDB" id="A0A0C1QN40"/>
<dbReference type="InterPro" id="IPR006426">
    <property type="entry name" value="Asn_synth_AEB"/>
</dbReference>
<keyword evidence="8" id="KW-0028">Amino-acid biosynthesis</keyword>
<evidence type="ECO:0000256" key="4">
    <source>
        <dbReference type="ARBA" id="ARBA00022741"/>
    </source>
</evidence>
<dbReference type="CDD" id="cd00712">
    <property type="entry name" value="AsnB"/>
    <property type="match status" value="1"/>
</dbReference>
<evidence type="ECO:0000256" key="3">
    <source>
        <dbReference type="ARBA" id="ARBA00012737"/>
    </source>
</evidence>
<dbReference type="GO" id="GO:0005829">
    <property type="term" value="C:cytosol"/>
    <property type="evidence" value="ECO:0007669"/>
    <property type="project" value="TreeGrafter"/>
</dbReference>
<sequence>MCGIVGKYYFNQNAGDSSDIDAMMQAIYHRGPDSSGKYLSGRAALGFQRLSIIDTVSGHQPLYNEAKTIVLLANGEIYNYKEFVPLLESKGHVFSTRSDCEVIIHLYEEYGIEFISKLNGMFAFCLYDTRNDVMFIARDRVGIKPLYYHLNKEAIIFGSEIKGILASGEVVTDEAKDSLAEYLCFRYLANFRTFFSSVNALEPGTYVRISPSGCTFETFWDLSRYVLNYAQDGDLVETVDAALTASVQRQMMTDVPLGTQLSGGVDSSLVSKLAARYSPGLKTFTVSFFESAYDESAYARLLADSAGLEYHQIRVDGKTFADTLPKVIWYHDEPLCHANSVHMYLLCTYARQFVTVLLTGEGADELFAGYPRYQICRFGDAYNKLNPSVASLVKSVLQGVPARKIAKIVDNLGLGARELALWNSSFATKEKVSWLLNSGDVALDARSALVDSVWNDELSLFDNLLLYEQKSYLQPILMRQDKMSMAASVESRVPVLDNEMLDVANAIPYQYKVRHFTPKHVFKKVAERHISRKIVYKKKVGFGVPVDEWLRDNSGLGRYLDLLLDTARGISGVSRPRVEQLVSEHVSRKHNHGDVLWPLVNYAIWREQFFK</sequence>
<reference evidence="12 13" key="1">
    <citation type="submission" date="2015-01" db="EMBL/GenBank/DDBJ databases">
        <title>Genome sequence of the anaerobic bacterium Geobacter soli GSS01, a dissimilatory Fe(III) reducer from soil.</title>
        <authorList>
            <person name="Yang G."/>
            <person name="Zhou S."/>
        </authorList>
    </citation>
    <scope>NUCLEOTIDE SEQUENCE [LARGE SCALE GENOMIC DNA]</scope>
    <source>
        <strain evidence="12 13">GSS01</strain>
    </source>
</reference>
<dbReference type="PROSITE" id="PS51278">
    <property type="entry name" value="GATASE_TYPE_2"/>
    <property type="match status" value="1"/>
</dbReference>
<dbReference type="RefSeq" id="WP_039644174.1">
    <property type="nucleotide sequence ID" value="NZ_JXBL01000001.1"/>
</dbReference>
<feature type="active site" description="For GATase activity" evidence="8">
    <location>
        <position position="2"/>
    </location>
</feature>
<evidence type="ECO:0000313" key="12">
    <source>
        <dbReference type="EMBL" id="KIE42007.1"/>
    </source>
</evidence>
<dbReference type="SUPFAM" id="SSF52402">
    <property type="entry name" value="Adenine nucleotide alpha hydrolases-like"/>
    <property type="match status" value="1"/>
</dbReference>
<keyword evidence="6 8" id="KW-0315">Glutamine amidotransferase</keyword>
<dbReference type="Gene3D" id="3.60.20.10">
    <property type="entry name" value="Glutamine Phosphoribosylpyrophosphate, subunit 1, domain 1"/>
    <property type="match status" value="1"/>
</dbReference>
<dbReference type="InterPro" id="IPR014729">
    <property type="entry name" value="Rossmann-like_a/b/a_fold"/>
</dbReference>
<feature type="binding site" evidence="9">
    <location>
        <position position="286"/>
    </location>
    <ligand>
        <name>ATP</name>
        <dbReference type="ChEBI" id="CHEBI:30616"/>
    </ligand>
</feature>
<evidence type="ECO:0000256" key="6">
    <source>
        <dbReference type="ARBA" id="ARBA00022962"/>
    </source>
</evidence>
<dbReference type="InterPro" id="IPR051786">
    <property type="entry name" value="ASN_synthetase/amidase"/>
</dbReference>
<keyword evidence="13" id="KW-1185">Reference proteome</keyword>
<dbReference type="Gene3D" id="3.40.50.620">
    <property type="entry name" value="HUPs"/>
    <property type="match status" value="1"/>
</dbReference>
<comment type="catalytic activity">
    <reaction evidence="7">
        <text>L-aspartate + L-glutamine + ATP + H2O = L-asparagine + L-glutamate + AMP + diphosphate + H(+)</text>
        <dbReference type="Rhea" id="RHEA:12228"/>
        <dbReference type="ChEBI" id="CHEBI:15377"/>
        <dbReference type="ChEBI" id="CHEBI:15378"/>
        <dbReference type="ChEBI" id="CHEBI:29985"/>
        <dbReference type="ChEBI" id="CHEBI:29991"/>
        <dbReference type="ChEBI" id="CHEBI:30616"/>
        <dbReference type="ChEBI" id="CHEBI:33019"/>
        <dbReference type="ChEBI" id="CHEBI:58048"/>
        <dbReference type="ChEBI" id="CHEBI:58359"/>
        <dbReference type="ChEBI" id="CHEBI:456215"/>
        <dbReference type="EC" id="6.3.5.4"/>
    </reaction>
</comment>
<dbReference type="InterPro" id="IPR001962">
    <property type="entry name" value="Asn_synthase"/>
</dbReference>
<evidence type="ECO:0000256" key="7">
    <source>
        <dbReference type="ARBA" id="ARBA00048741"/>
    </source>
</evidence>
<keyword evidence="8" id="KW-0061">Asparagine biosynthesis</keyword>
<evidence type="ECO:0000256" key="8">
    <source>
        <dbReference type="PIRSR" id="PIRSR001589-1"/>
    </source>
</evidence>
<dbReference type="EMBL" id="JXBL01000001">
    <property type="protein sequence ID" value="KIE42007.1"/>
    <property type="molecule type" value="Genomic_DNA"/>
</dbReference>